<dbReference type="CDD" id="cd16440">
    <property type="entry name" value="beta_Kdo_transferase_KpsC_1"/>
    <property type="match status" value="1"/>
</dbReference>
<gene>
    <name evidence="1" type="ORF">C8D95_108172</name>
</gene>
<proteinExistence type="predicted"/>
<sequence length="667" mass="72334">MTTDNKNDGTVKAAAFGRRLCVYNGGLLTKGTPRRILELAGWEVTTGLPREGDWVGLWGRSRTAWRAQAVAGWTEAPILTVEDAFLRSVHPGRVRGEAPVGLCLDRTGMHFDGGAPSDLERLLATHALDDTALLDRAREAMDSLAYWHVGKYSATDPALAAPEPGYVVVVDQTKGDAALMGAGRAAFLEMLAFAAEEHPGARIVVKTHPETGHGGREGHFTAEDATGRVTLESRPIAPRVLFEGAVAVYTHSSTLGFEAIFAGHRPRVFGQPFYAGWGLTQDQDAPARRARTLTRAQLFAAAMILYPTWYDPVADRLCEVEEVVAGLAARARAWREDRGGYVAVGMKPWKRPHLSRAFGREVAVRFARSVPESGERTAVVWGMAEAPEGALRMEDGFLRSRGLGAALVPPLSLVLDAPTLYFDAREAGRLDALIDAAGQTPVGELRRSERLIRSIRTQKLTKYNIGEVMPEVPAGRRVLVAGQVEDDASMMYGAGEIRTNLDLLRHAREANPEAVILYKPHPDVEAGLRAGALEDADVTGLADVILTGVSAAEALTVADEVWTMTSTLGFEALLRAVPVTCLGMPFYAGRGLTRDLAPRPPHRMGQDVTLAQLVHACLIAYPRYFHPATGEPISPEQAVRLLAEGVEMPRVNKALAWLHGLVSPFRR</sequence>
<keyword evidence="2" id="KW-1185">Reference proteome</keyword>
<dbReference type="AlphaFoldDB" id="A0A316G3X1"/>
<evidence type="ECO:0000313" key="1">
    <source>
        <dbReference type="EMBL" id="PWK55292.1"/>
    </source>
</evidence>
<protein>
    <submittedName>
        <fullName evidence="1">Capsular polysaccharide export protein</fullName>
    </submittedName>
</protein>
<comment type="caution">
    <text evidence="1">The sequence shown here is derived from an EMBL/GenBank/DDBJ whole genome shotgun (WGS) entry which is preliminary data.</text>
</comment>
<dbReference type="GO" id="GO:0000271">
    <property type="term" value="P:polysaccharide biosynthetic process"/>
    <property type="evidence" value="ECO:0007669"/>
    <property type="project" value="InterPro"/>
</dbReference>
<dbReference type="GO" id="GO:0015774">
    <property type="term" value="P:polysaccharide transport"/>
    <property type="evidence" value="ECO:0007669"/>
    <property type="project" value="InterPro"/>
</dbReference>
<dbReference type="Pfam" id="PF05159">
    <property type="entry name" value="Capsule_synth"/>
    <property type="match status" value="3"/>
</dbReference>
<dbReference type="EMBL" id="QGGV01000008">
    <property type="protein sequence ID" value="PWK55292.1"/>
    <property type="molecule type" value="Genomic_DNA"/>
</dbReference>
<dbReference type="InterPro" id="IPR007833">
    <property type="entry name" value="Capsule_polysaccharide_synth"/>
</dbReference>
<dbReference type="CDD" id="cd16439">
    <property type="entry name" value="beta_Kdo_transferase_KpsC_2"/>
    <property type="match status" value="1"/>
</dbReference>
<dbReference type="Proteomes" id="UP000245390">
    <property type="component" value="Unassembled WGS sequence"/>
</dbReference>
<organism evidence="1 2">
    <name type="scientific">Silicimonas algicola</name>
    <dbReference type="NCBI Taxonomy" id="1826607"/>
    <lineage>
        <taxon>Bacteria</taxon>
        <taxon>Pseudomonadati</taxon>
        <taxon>Pseudomonadota</taxon>
        <taxon>Alphaproteobacteria</taxon>
        <taxon>Rhodobacterales</taxon>
        <taxon>Paracoccaceae</taxon>
    </lineage>
</organism>
<accession>A0A316G3X1</accession>
<reference evidence="1 2" key="1">
    <citation type="submission" date="2018-05" db="EMBL/GenBank/DDBJ databases">
        <title>Genomic Encyclopedia of Type Strains, Phase IV (KMG-IV): sequencing the most valuable type-strain genomes for metagenomic binning, comparative biology and taxonomic classification.</title>
        <authorList>
            <person name="Goeker M."/>
        </authorList>
    </citation>
    <scope>NUCLEOTIDE SEQUENCE [LARGE SCALE GENOMIC DNA]</scope>
    <source>
        <strain evidence="1 2">DSM 103371</strain>
    </source>
</reference>
<name>A0A316G3X1_9RHOB</name>
<evidence type="ECO:0000313" key="2">
    <source>
        <dbReference type="Proteomes" id="UP000245390"/>
    </source>
</evidence>